<dbReference type="AlphaFoldDB" id="A0A2V2V0M8"/>
<accession>A0A2V2V0M8</accession>
<dbReference type="Proteomes" id="UP000246078">
    <property type="component" value="Unassembled WGS sequence"/>
</dbReference>
<dbReference type="VEuPathDB" id="TriTrypDB:C3747_379g53"/>
<evidence type="ECO:0000256" key="1">
    <source>
        <dbReference type="SAM" id="MobiDB-lite"/>
    </source>
</evidence>
<dbReference type="GO" id="GO:0005524">
    <property type="term" value="F:ATP binding"/>
    <property type="evidence" value="ECO:0007669"/>
    <property type="project" value="UniProtKB-KW"/>
</dbReference>
<proteinExistence type="predicted"/>
<keyword evidence="2" id="KW-0067">ATP-binding</keyword>
<dbReference type="EMBL" id="PRFC01000379">
    <property type="protein sequence ID" value="PWU90065.1"/>
    <property type="molecule type" value="Genomic_DNA"/>
</dbReference>
<evidence type="ECO:0000313" key="3">
    <source>
        <dbReference type="Proteomes" id="UP000246078"/>
    </source>
</evidence>
<name>A0A2V2V0M8_TRYCR</name>
<reference evidence="2 3" key="1">
    <citation type="journal article" date="2018" name="Microb. Genom.">
        <title>Expanding an expanded genome: long-read sequencing of Trypanosoma cruzi.</title>
        <authorList>
            <person name="Berna L."/>
            <person name="Rodriguez M."/>
            <person name="Chiribao M.L."/>
            <person name="Parodi-Talice A."/>
            <person name="Pita S."/>
            <person name="Rijo G."/>
            <person name="Alvarez-Valin F."/>
            <person name="Robello C."/>
        </authorList>
    </citation>
    <scope>NUCLEOTIDE SEQUENCE [LARGE SCALE GENOMIC DNA]</scope>
    <source>
        <strain evidence="2 3">TCC</strain>
    </source>
</reference>
<evidence type="ECO:0000313" key="2">
    <source>
        <dbReference type="EMBL" id="PWU90065.1"/>
    </source>
</evidence>
<feature type="region of interest" description="Disordered" evidence="1">
    <location>
        <begin position="1"/>
        <end position="98"/>
    </location>
</feature>
<gene>
    <name evidence="2" type="ORF">C3747_379g53</name>
</gene>
<protein>
    <submittedName>
        <fullName evidence="2">Putative ATP-binding cassette protein subfamily C, member 1</fullName>
    </submittedName>
</protein>
<organism evidence="2 3">
    <name type="scientific">Trypanosoma cruzi</name>
    <dbReference type="NCBI Taxonomy" id="5693"/>
    <lineage>
        <taxon>Eukaryota</taxon>
        <taxon>Discoba</taxon>
        <taxon>Euglenozoa</taxon>
        <taxon>Kinetoplastea</taxon>
        <taxon>Metakinetoplastina</taxon>
        <taxon>Trypanosomatida</taxon>
        <taxon>Trypanosomatidae</taxon>
        <taxon>Trypanosoma</taxon>
        <taxon>Schizotrypanum</taxon>
    </lineage>
</organism>
<dbReference type="VEuPathDB" id="TriTrypDB:TcBrA4_0064920"/>
<feature type="compositionally biased region" description="Basic and acidic residues" evidence="1">
    <location>
        <begin position="47"/>
        <end position="58"/>
    </location>
</feature>
<sequence length="274" mass="29815">MDLGVHPARKKRANAGGGFAASTPHRPCTRVRTEAFSGNAAQSKPPSRLERSCWHDSGKPPGSPQSGDAALGGRAAVPAVTTKSWRPSRGRGPRHIASLSAARSTRRSSAGFFTERRSLHRKRLITRHWRSPAALSLLQVMARTQQSRPPFRCRGGFPWCAIFLSLCRVLFFGSSPAKSLETFALSHFQSSCKNTSSTSRGESPSWSSGLILVMALFVVQAVQSAALHSYYYISINGGLRFRSALTAVIFEKCLVVAPKSFAIPEMSTGELLIW</sequence>
<comment type="caution">
    <text evidence="2">The sequence shown here is derived from an EMBL/GenBank/DDBJ whole genome shotgun (WGS) entry which is preliminary data.</text>
</comment>
<keyword evidence="2" id="KW-0547">Nucleotide-binding</keyword>